<dbReference type="RefSeq" id="WP_090159132.1">
    <property type="nucleotide sequence ID" value="NZ_JAJATZ010000004.1"/>
</dbReference>
<evidence type="ECO:0000313" key="3">
    <source>
        <dbReference type="EMBL" id="MCB5199512.1"/>
    </source>
</evidence>
<dbReference type="Proteomes" id="UP001138961">
    <property type="component" value="Unassembled WGS sequence"/>
</dbReference>
<organism evidence="3 4">
    <name type="scientific">Loktanella gaetbuli</name>
    <dbReference type="NCBI Taxonomy" id="2881335"/>
    <lineage>
        <taxon>Bacteria</taxon>
        <taxon>Pseudomonadati</taxon>
        <taxon>Pseudomonadota</taxon>
        <taxon>Alphaproteobacteria</taxon>
        <taxon>Rhodobacterales</taxon>
        <taxon>Roseobacteraceae</taxon>
        <taxon>Loktanella</taxon>
    </lineage>
</organism>
<comment type="caution">
    <text evidence="3">The sequence shown here is derived from an EMBL/GenBank/DDBJ whole genome shotgun (WGS) entry which is preliminary data.</text>
</comment>
<reference evidence="3" key="1">
    <citation type="submission" date="2021-10" db="EMBL/GenBank/DDBJ databases">
        <title>Loktanella gaetbuli sp. nov., isolated from a tidal flat.</title>
        <authorList>
            <person name="Park S."/>
            <person name="Yoon J.-H."/>
        </authorList>
    </citation>
    <scope>NUCLEOTIDE SEQUENCE</scope>
    <source>
        <strain evidence="3">TSTF-M6</strain>
    </source>
</reference>
<keyword evidence="4" id="KW-1185">Reference proteome</keyword>
<keyword evidence="1" id="KW-0812">Transmembrane</keyword>
<keyword evidence="2" id="KW-0732">Signal</keyword>
<gene>
    <name evidence="3" type="ORF">LGQ03_09690</name>
</gene>
<proteinExistence type="predicted"/>
<evidence type="ECO:0000313" key="4">
    <source>
        <dbReference type="Proteomes" id="UP001138961"/>
    </source>
</evidence>
<feature type="chain" id="PRO_5045247219" evidence="2">
    <location>
        <begin position="18"/>
        <end position="66"/>
    </location>
</feature>
<feature type="signal peptide" evidence="2">
    <location>
        <begin position="1"/>
        <end position="17"/>
    </location>
</feature>
<dbReference type="EMBL" id="JAJATZ010000004">
    <property type="protein sequence ID" value="MCB5199512.1"/>
    <property type="molecule type" value="Genomic_DNA"/>
</dbReference>
<feature type="transmembrane region" description="Helical" evidence="1">
    <location>
        <begin position="43"/>
        <end position="65"/>
    </location>
</feature>
<name>A0ABS8BUU1_9RHOB</name>
<sequence>MLRIVLILLLIAGAAFAVGTVASAVRAMTSDPLTSESPMPKPFRLISFVLLFLLMLGVSTGWLGAA</sequence>
<accession>A0ABS8BUU1</accession>
<keyword evidence="1" id="KW-0472">Membrane</keyword>
<evidence type="ECO:0000256" key="1">
    <source>
        <dbReference type="SAM" id="Phobius"/>
    </source>
</evidence>
<keyword evidence="1" id="KW-1133">Transmembrane helix</keyword>
<protein>
    <submittedName>
        <fullName evidence="3">Uncharacterized protein</fullName>
    </submittedName>
</protein>
<evidence type="ECO:0000256" key="2">
    <source>
        <dbReference type="SAM" id="SignalP"/>
    </source>
</evidence>